<proteinExistence type="predicted"/>
<accession>A0A3P6ZZ19</accession>
<evidence type="ECO:0000313" key="1">
    <source>
        <dbReference type="EMBL" id="VDL58043.1"/>
    </source>
</evidence>
<organism evidence="1 2">
    <name type="scientific">Hymenolepis diminuta</name>
    <name type="common">Rat tapeworm</name>
    <dbReference type="NCBI Taxonomy" id="6216"/>
    <lineage>
        <taxon>Eukaryota</taxon>
        <taxon>Metazoa</taxon>
        <taxon>Spiralia</taxon>
        <taxon>Lophotrochozoa</taxon>
        <taxon>Platyhelminthes</taxon>
        <taxon>Cestoda</taxon>
        <taxon>Eucestoda</taxon>
        <taxon>Cyclophyllidea</taxon>
        <taxon>Hymenolepididae</taxon>
        <taxon>Hymenolepis</taxon>
    </lineage>
</organism>
<dbReference type="AlphaFoldDB" id="A0A3P6ZZ19"/>
<protein>
    <submittedName>
        <fullName evidence="1">Uncharacterized protein</fullName>
    </submittedName>
</protein>
<sequence>MIYHVEAIRDISSAYRDARYEGKKALMSVMNGNAIELIFEERPLMVLKLKSAKSILGLKSKSINKALYSTLSGEHFKANDFTLDNTGKTEFDIRWLGAPIVSSTLKRGLCCFLLLPLGLLITT</sequence>
<name>A0A3P6ZZ19_HYMDI</name>
<dbReference type="Proteomes" id="UP000274504">
    <property type="component" value="Unassembled WGS sequence"/>
</dbReference>
<evidence type="ECO:0000313" key="2">
    <source>
        <dbReference type="Proteomes" id="UP000274504"/>
    </source>
</evidence>
<reference evidence="1 2" key="1">
    <citation type="submission" date="2018-11" db="EMBL/GenBank/DDBJ databases">
        <authorList>
            <consortium name="Pathogen Informatics"/>
        </authorList>
    </citation>
    <scope>NUCLEOTIDE SEQUENCE [LARGE SCALE GENOMIC DNA]</scope>
</reference>
<dbReference type="EMBL" id="UYSG01003286">
    <property type="protein sequence ID" value="VDL58043.1"/>
    <property type="molecule type" value="Genomic_DNA"/>
</dbReference>
<gene>
    <name evidence="1" type="ORF">HDID_LOCUS5725</name>
</gene>